<comment type="caution">
    <text evidence="1">The sequence shown here is derived from an EMBL/GenBank/DDBJ whole genome shotgun (WGS) entry which is preliminary data.</text>
</comment>
<gene>
    <name evidence="1" type="ORF">AO064_09960</name>
</gene>
<protein>
    <submittedName>
        <fullName evidence="1">Uncharacterized protein</fullName>
    </submittedName>
</protein>
<proteinExistence type="predicted"/>
<dbReference type="Proteomes" id="UP000077563">
    <property type="component" value="Unassembled WGS sequence"/>
</dbReference>
<name>A0A9X5KWN7_PSEMA</name>
<reference evidence="1 2" key="1">
    <citation type="submission" date="2015-09" db="EMBL/GenBank/DDBJ databases">
        <title>Genome sequence of Pseudomonas marginalis ICMP 3553.</title>
        <authorList>
            <person name="Visnovsky S."/>
            <person name="Lu A."/>
            <person name="Panda P."/>
            <person name="Pitman A."/>
        </authorList>
    </citation>
    <scope>NUCLEOTIDE SEQUENCE [LARGE SCALE GENOMIC DNA]</scope>
    <source>
        <strain evidence="1 2">ICMP 3553</strain>
    </source>
</reference>
<evidence type="ECO:0000313" key="1">
    <source>
        <dbReference type="EMBL" id="OAJ48792.1"/>
    </source>
</evidence>
<dbReference type="EMBL" id="LKEG01000036">
    <property type="protein sequence ID" value="OAJ48792.1"/>
    <property type="molecule type" value="Genomic_DNA"/>
</dbReference>
<evidence type="ECO:0000313" key="2">
    <source>
        <dbReference type="Proteomes" id="UP000077563"/>
    </source>
</evidence>
<accession>A0A9X5KWN7</accession>
<dbReference type="AlphaFoldDB" id="A0A9X5KWN7"/>
<organism evidence="1 2">
    <name type="scientific">Pseudomonas marginalis</name>
    <name type="common">Pseudomonas panacis</name>
    <dbReference type="NCBI Taxonomy" id="298"/>
    <lineage>
        <taxon>Bacteria</taxon>
        <taxon>Pseudomonadati</taxon>
        <taxon>Pseudomonadota</taxon>
        <taxon>Gammaproteobacteria</taxon>
        <taxon>Pseudomonadales</taxon>
        <taxon>Pseudomonadaceae</taxon>
        <taxon>Pseudomonas</taxon>
    </lineage>
</organism>
<sequence length="83" mass="8846">MIEWENLDSASEIARKIMECDARLAIQTTAPDQVISDGVSITVSTLGMAVDPSDPNIFEVLTLLGRKVNGVIQETVNGGVTLS</sequence>